<gene>
    <name evidence="3" type="ORF">FB473_000394</name>
</gene>
<dbReference type="Gene3D" id="3.90.230.10">
    <property type="entry name" value="Creatinase/methionine aminopeptidase superfamily"/>
    <property type="match status" value="1"/>
</dbReference>
<comment type="caution">
    <text evidence="3">The sequence shown here is derived from an EMBL/GenBank/DDBJ whole genome shotgun (WGS) entry which is preliminary data.</text>
</comment>
<feature type="region of interest" description="Disordered" evidence="1">
    <location>
        <begin position="1"/>
        <end position="25"/>
    </location>
</feature>
<dbReference type="InterPro" id="IPR036005">
    <property type="entry name" value="Creatinase/aminopeptidase-like"/>
</dbReference>
<dbReference type="RefSeq" id="WP_167164340.1">
    <property type="nucleotide sequence ID" value="NZ_BAAAOO010000017.1"/>
</dbReference>
<evidence type="ECO:0000259" key="2">
    <source>
        <dbReference type="Pfam" id="PF00557"/>
    </source>
</evidence>
<dbReference type="PANTHER" id="PTHR46112">
    <property type="entry name" value="AMINOPEPTIDASE"/>
    <property type="match status" value="1"/>
</dbReference>
<sequence length="383" mass="40595">MNADSPGAPAGASRATPGAPGDADRAPLRRLGDLMAGTGVDGVVLGDSRNLAWLLGVRTHVSTTAPPCLLAVVSGEPADPSLTVWTTVNEAARLADVEFTDPGCRVTPVIRTVGWQQDLWAEIPAGAGMGADLPRPGFRDLGEHIALLRRRLDARQRQQLSALTDAVTAVVESIARGLRPGVSESHVAGLVARELVSGGIDPIVLLVGSGDDLVRHRHPLPRPVPVHGRCMISVGARRRGLFTSVTRYVTFDRPARTGNDSYRRLLDVEAAFLDASLPGVSLSQALRTGAAAYRRNGFPDDTWLQHHQGGLGGFAAREVIAGRDPDLVLRPGMVLAWNPSADGWKIEDLHLVGDDGRLSPAAGATEWPTLRVGDRPRPGVLAL</sequence>
<name>A0ABX0SBQ5_9ACTN</name>
<evidence type="ECO:0000256" key="1">
    <source>
        <dbReference type="SAM" id="MobiDB-lite"/>
    </source>
</evidence>
<dbReference type="Proteomes" id="UP000749311">
    <property type="component" value="Unassembled WGS sequence"/>
</dbReference>
<dbReference type="PANTHER" id="PTHR46112:SF2">
    <property type="entry name" value="XAA-PRO AMINOPEPTIDASE P-RELATED"/>
    <property type="match status" value="1"/>
</dbReference>
<proteinExistence type="predicted"/>
<keyword evidence="4" id="KW-1185">Reference proteome</keyword>
<evidence type="ECO:0000313" key="4">
    <source>
        <dbReference type="Proteomes" id="UP000749311"/>
    </source>
</evidence>
<accession>A0ABX0SBQ5</accession>
<reference evidence="3 4" key="1">
    <citation type="submission" date="2020-02" db="EMBL/GenBank/DDBJ databases">
        <title>Sequencing the genomes of 1000 actinobacteria strains.</title>
        <authorList>
            <person name="Klenk H.-P."/>
        </authorList>
    </citation>
    <scope>NUCLEOTIDE SEQUENCE [LARGE SCALE GENOMIC DNA]</scope>
    <source>
        <strain evidence="3 4">DSM 19609</strain>
    </source>
</reference>
<feature type="domain" description="Peptidase M24" evidence="2">
    <location>
        <begin position="165"/>
        <end position="352"/>
    </location>
</feature>
<dbReference type="CDD" id="cd01066">
    <property type="entry name" value="APP_MetAP"/>
    <property type="match status" value="1"/>
</dbReference>
<dbReference type="Pfam" id="PF00557">
    <property type="entry name" value="Peptidase_M24"/>
    <property type="match status" value="1"/>
</dbReference>
<dbReference type="SUPFAM" id="SSF55920">
    <property type="entry name" value="Creatinase/aminopeptidase"/>
    <property type="match status" value="1"/>
</dbReference>
<organism evidence="3 4">
    <name type="scientific">Brooklawnia cerclae</name>
    <dbReference type="NCBI Taxonomy" id="349934"/>
    <lineage>
        <taxon>Bacteria</taxon>
        <taxon>Bacillati</taxon>
        <taxon>Actinomycetota</taxon>
        <taxon>Actinomycetes</taxon>
        <taxon>Propionibacteriales</taxon>
        <taxon>Propionibacteriaceae</taxon>
        <taxon>Brooklawnia</taxon>
    </lineage>
</organism>
<dbReference type="InterPro" id="IPR050659">
    <property type="entry name" value="Peptidase_M24B"/>
</dbReference>
<evidence type="ECO:0000313" key="3">
    <source>
        <dbReference type="EMBL" id="NIH55749.1"/>
    </source>
</evidence>
<protein>
    <submittedName>
        <fullName evidence="3">Antitoxin VapB</fullName>
    </submittedName>
</protein>
<dbReference type="InterPro" id="IPR000994">
    <property type="entry name" value="Pept_M24"/>
</dbReference>
<dbReference type="EMBL" id="JAAMOZ010000001">
    <property type="protein sequence ID" value="NIH55749.1"/>
    <property type="molecule type" value="Genomic_DNA"/>
</dbReference>